<dbReference type="InterPro" id="IPR013740">
    <property type="entry name" value="Redoxin"/>
</dbReference>
<dbReference type="InterPro" id="IPR050553">
    <property type="entry name" value="Thioredoxin_ResA/DsbE_sf"/>
</dbReference>
<evidence type="ECO:0000259" key="1">
    <source>
        <dbReference type="PROSITE" id="PS51352"/>
    </source>
</evidence>
<evidence type="ECO:0000313" key="2">
    <source>
        <dbReference type="EMBL" id="UNY98348.1"/>
    </source>
</evidence>
<dbReference type="PANTHER" id="PTHR42852:SF13">
    <property type="entry name" value="PROTEIN DIPZ"/>
    <property type="match status" value="1"/>
</dbReference>
<name>A0ABY3YKY4_9FLAO</name>
<dbReference type="PANTHER" id="PTHR42852">
    <property type="entry name" value="THIOL:DISULFIDE INTERCHANGE PROTEIN DSBE"/>
    <property type="match status" value="1"/>
</dbReference>
<dbReference type="Gene3D" id="3.40.30.10">
    <property type="entry name" value="Glutaredoxin"/>
    <property type="match status" value="1"/>
</dbReference>
<dbReference type="SUPFAM" id="SSF52833">
    <property type="entry name" value="Thioredoxin-like"/>
    <property type="match status" value="1"/>
</dbReference>
<dbReference type="PROSITE" id="PS51352">
    <property type="entry name" value="THIOREDOXIN_2"/>
    <property type="match status" value="1"/>
</dbReference>
<dbReference type="CDD" id="cd02966">
    <property type="entry name" value="TlpA_like_family"/>
    <property type="match status" value="1"/>
</dbReference>
<dbReference type="InterPro" id="IPR036249">
    <property type="entry name" value="Thioredoxin-like_sf"/>
</dbReference>
<proteinExistence type="predicted"/>
<dbReference type="InterPro" id="IPR013766">
    <property type="entry name" value="Thioredoxin_domain"/>
</dbReference>
<dbReference type="Proteomes" id="UP000829476">
    <property type="component" value="Chromosome"/>
</dbReference>
<protein>
    <submittedName>
        <fullName evidence="2">Redoxin family protein</fullName>
    </submittedName>
</protein>
<dbReference type="EMBL" id="CP094326">
    <property type="protein sequence ID" value="UNY98348.1"/>
    <property type="molecule type" value="Genomic_DNA"/>
</dbReference>
<dbReference type="PROSITE" id="PS51257">
    <property type="entry name" value="PROKAR_LIPOPROTEIN"/>
    <property type="match status" value="1"/>
</dbReference>
<reference evidence="2 3" key="1">
    <citation type="journal article" date="2018" name="Int. J. Syst. Evol. Microbiol.">
        <title>Zhouia spongiae sp. nov., isolated from a marine sponge.</title>
        <authorList>
            <person name="Zhuang L."/>
            <person name="Lin B."/>
            <person name="Qin F."/>
            <person name="Luo L."/>
        </authorList>
    </citation>
    <scope>NUCLEOTIDE SEQUENCE [LARGE SCALE GENOMIC DNA]</scope>
    <source>
        <strain evidence="2 3">HN-Y44</strain>
    </source>
</reference>
<organism evidence="2 3">
    <name type="scientific">Zhouia spongiae</name>
    <dbReference type="NCBI Taxonomy" id="2202721"/>
    <lineage>
        <taxon>Bacteria</taxon>
        <taxon>Pseudomonadati</taxon>
        <taxon>Bacteroidota</taxon>
        <taxon>Flavobacteriia</taxon>
        <taxon>Flavobacteriales</taxon>
        <taxon>Flavobacteriaceae</taxon>
        <taxon>Zhouia</taxon>
    </lineage>
</organism>
<feature type="domain" description="Thioredoxin" evidence="1">
    <location>
        <begin position="364"/>
        <end position="512"/>
    </location>
</feature>
<accession>A0ABY3YKY4</accession>
<gene>
    <name evidence="2" type="ORF">MQE36_14830</name>
</gene>
<keyword evidence="3" id="KW-1185">Reference proteome</keyword>
<dbReference type="RefSeq" id="WP_242936755.1">
    <property type="nucleotide sequence ID" value="NZ_CP094326.1"/>
</dbReference>
<sequence>MKVLDFIIGILCLVSVSSCKTANNESDERVAGAQPVVITGQILGSDKTVDSIQIYFGGDIPFNRRLGVDRQRVKTDENKYFKYTSPLTNKPERFYLFSLRNRDKKPYLAYGDNIQNYLVQPGDSIHITIDQRGEETKFSFSGRGSAKFTALWRADQLVSSQESFKAIVDAEIKLKGLKGVDINKARMTLGDSILKAQLNTLEQYKKEVDPYVFQIMQADILGNVKSKYKSSFNIKAEELTEKKAALYKRLIEESLQADLPDDVLAESPFYVRYLSNITMTELKLNNPGDASYNKNNIQVKHFGEFCSLLRNSYSGYLREKLILFNLQSMRVQDTYGLDECLQASYALIKTPELKKIIDDWYGKKIRGAKAYNFSLTDVHGNEVQLSDFKGKVVYLDIWFTGCGGCLALAKEVDHKVYPEFKDNKDVAFVSISFDKSKKQWLKSVESQKYGLKEYVNLYTSGLGIEHPFLKYYGVRGGPTTMIIDRKGRIYSSAPPKQGKAYELIALIQEALRN</sequence>
<evidence type="ECO:0000313" key="3">
    <source>
        <dbReference type="Proteomes" id="UP000829476"/>
    </source>
</evidence>
<dbReference type="Pfam" id="PF08534">
    <property type="entry name" value="Redoxin"/>
    <property type="match status" value="1"/>
</dbReference>